<dbReference type="NCBIfam" id="NF003661">
    <property type="entry name" value="PRK05291.1-3"/>
    <property type="match status" value="1"/>
</dbReference>
<dbReference type="CDD" id="cd14858">
    <property type="entry name" value="TrmE_N"/>
    <property type="match status" value="1"/>
</dbReference>
<evidence type="ECO:0000256" key="9">
    <source>
        <dbReference type="ARBA" id="ARBA00023134"/>
    </source>
</evidence>
<dbReference type="PANTHER" id="PTHR42714">
    <property type="entry name" value="TRNA MODIFICATION GTPASE GTPBP3"/>
    <property type="match status" value="1"/>
</dbReference>
<dbReference type="InterPro" id="IPR027266">
    <property type="entry name" value="TrmE/GcvT-like"/>
</dbReference>
<dbReference type="CDD" id="cd04164">
    <property type="entry name" value="trmE"/>
    <property type="match status" value="1"/>
</dbReference>
<dbReference type="PROSITE" id="PS51709">
    <property type="entry name" value="G_TRME"/>
    <property type="match status" value="1"/>
</dbReference>
<feature type="binding site" evidence="10">
    <location>
        <position position="446"/>
    </location>
    <ligand>
        <name>(6S)-5-formyl-5,6,7,8-tetrahydrofolate</name>
        <dbReference type="ChEBI" id="CHEBI:57457"/>
    </ligand>
</feature>
<evidence type="ECO:0000256" key="4">
    <source>
        <dbReference type="ARBA" id="ARBA00022723"/>
    </source>
</evidence>
<feature type="binding site" evidence="10">
    <location>
        <position position="238"/>
    </location>
    <ligand>
        <name>K(+)</name>
        <dbReference type="ChEBI" id="CHEBI:29103"/>
    </ligand>
</feature>
<dbReference type="GO" id="GO:0003924">
    <property type="term" value="F:GTPase activity"/>
    <property type="evidence" value="ECO:0007669"/>
    <property type="project" value="UniProtKB-UniRule"/>
</dbReference>
<feature type="binding site" evidence="10">
    <location>
        <begin position="263"/>
        <end position="266"/>
    </location>
    <ligand>
        <name>GTP</name>
        <dbReference type="ChEBI" id="CHEBI:37565"/>
    </ligand>
</feature>
<feature type="binding site" evidence="10">
    <location>
        <position position="243"/>
    </location>
    <ligand>
        <name>K(+)</name>
        <dbReference type="ChEBI" id="CHEBI:29103"/>
    </ligand>
</feature>
<dbReference type="OrthoDB" id="9805918at2"/>
<comment type="similarity">
    <text evidence="1 10 11">Belongs to the TRAFAC class TrmE-Era-EngA-EngB-Septin-like GTPase superfamily. TrmE GTPase family.</text>
</comment>
<evidence type="ECO:0000256" key="7">
    <source>
        <dbReference type="ARBA" id="ARBA00022842"/>
    </source>
</evidence>
<keyword evidence="8 10" id="KW-0630">Potassium</keyword>
<name>F7YWI7_9THEM</name>
<feature type="binding site" evidence="10">
    <location>
        <begin position="238"/>
        <end position="244"/>
    </location>
    <ligand>
        <name>GTP</name>
        <dbReference type="ChEBI" id="CHEBI:37565"/>
    </ligand>
</feature>
<evidence type="ECO:0000256" key="8">
    <source>
        <dbReference type="ARBA" id="ARBA00022958"/>
    </source>
</evidence>
<dbReference type="InterPro" id="IPR004520">
    <property type="entry name" value="GTPase_MnmE"/>
</dbReference>
<feature type="binding site" evidence="10">
    <location>
        <position position="76"/>
    </location>
    <ligand>
        <name>(6S)-5-formyl-5,6,7,8-tetrahydrofolate</name>
        <dbReference type="ChEBI" id="CHEBI:57457"/>
    </ligand>
</feature>
<feature type="binding site" evidence="10">
    <location>
        <position position="115"/>
    </location>
    <ligand>
        <name>(6S)-5-formyl-5,6,7,8-tetrahydrofolate</name>
        <dbReference type="ChEBI" id="CHEBI:57457"/>
    </ligand>
</feature>
<comment type="caution">
    <text evidence="10">Lacks conserved residue(s) required for the propagation of feature annotation.</text>
</comment>
<dbReference type="InterPro" id="IPR005225">
    <property type="entry name" value="Small_GTP-bd"/>
</dbReference>
<evidence type="ECO:0000256" key="10">
    <source>
        <dbReference type="HAMAP-Rule" id="MF_00379"/>
    </source>
</evidence>
<proteinExistence type="inferred from homology"/>
<dbReference type="InterPro" id="IPR006073">
    <property type="entry name" value="GTP-bd"/>
</dbReference>
<dbReference type="RefSeq" id="WP_013933175.1">
    <property type="nucleotide sequence ID" value="NC_015707.1"/>
</dbReference>
<comment type="cofactor">
    <cofactor evidence="10">
        <name>K(+)</name>
        <dbReference type="ChEBI" id="CHEBI:29103"/>
    </cofactor>
    <text evidence="10">Binds 1 potassium ion per subunit.</text>
</comment>
<dbReference type="NCBIfam" id="TIGR00231">
    <property type="entry name" value="small_GTP"/>
    <property type="match status" value="1"/>
</dbReference>
<evidence type="ECO:0000313" key="13">
    <source>
        <dbReference type="EMBL" id="AEH51968.1"/>
    </source>
</evidence>
<reference evidence="13 14" key="1">
    <citation type="submission" date="2010-11" db="EMBL/GenBank/DDBJ databases">
        <title>The complete genome of Thermotoga thermarum DSM 5069.</title>
        <authorList>
            <consortium name="US DOE Joint Genome Institute (JGI-PGF)"/>
            <person name="Lucas S."/>
            <person name="Copeland A."/>
            <person name="Lapidus A."/>
            <person name="Bruce D."/>
            <person name="Goodwin L."/>
            <person name="Pitluck S."/>
            <person name="Kyrpides N."/>
            <person name="Mavromatis K."/>
            <person name="Ivanova N."/>
            <person name="Zeytun A."/>
            <person name="Brettin T."/>
            <person name="Detter J.C."/>
            <person name="Tapia R."/>
            <person name="Han C."/>
            <person name="Land M."/>
            <person name="Hauser L."/>
            <person name="Markowitz V."/>
            <person name="Cheng J.-F."/>
            <person name="Hugenholtz P."/>
            <person name="Woyke T."/>
            <person name="Wu D."/>
            <person name="Spring S."/>
            <person name="Schroeder M."/>
            <person name="Brambilla E."/>
            <person name="Klenk H.-P."/>
            <person name="Eisen J.A."/>
        </authorList>
    </citation>
    <scope>NUCLEOTIDE SEQUENCE [LARGE SCALE GENOMIC DNA]</scope>
    <source>
        <strain evidence="13 14">DSM 5069</strain>
    </source>
</reference>
<feature type="binding site" evidence="10">
    <location>
        <position position="244"/>
    </location>
    <ligand>
        <name>Mg(2+)</name>
        <dbReference type="ChEBI" id="CHEBI:18420"/>
    </ligand>
</feature>
<evidence type="ECO:0000256" key="1">
    <source>
        <dbReference type="ARBA" id="ARBA00011043"/>
    </source>
</evidence>
<dbReference type="GO" id="GO:0005525">
    <property type="term" value="F:GTP binding"/>
    <property type="evidence" value="ECO:0007669"/>
    <property type="project" value="UniProtKB-UniRule"/>
</dbReference>
<keyword evidence="14" id="KW-1185">Reference proteome</keyword>
<evidence type="ECO:0000256" key="3">
    <source>
        <dbReference type="ARBA" id="ARBA00022694"/>
    </source>
</evidence>
<feature type="binding site" evidence="10">
    <location>
        <begin position="219"/>
        <end position="224"/>
    </location>
    <ligand>
        <name>GTP</name>
        <dbReference type="ChEBI" id="CHEBI:37565"/>
    </ligand>
</feature>
<dbReference type="EC" id="3.6.-.-" evidence="10"/>
<dbReference type="NCBIfam" id="TIGR00450">
    <property type="entry name" value="mnmE_trmE_thdF"/>
    <property type="match status" value="1"/>
</dbReference>
<sequence>MAAISSPKGIGAIAVIRVSGTLSWEIVRKILAKSVEVEPRKVYHNFVIDKDGQVVDEVMVVFYKAPNSYTGEDMVEIMCHGGFVVSEMILELLINNGARLAGPGEFTKRAFLNGKMDLTKAEAVKQIIEATSRHAVKAISQNLTSRFYQMVKQLREDVLNLLAHLEVEFDYPDDVFIERGYLLKMAEDVLSKVEKLLSNAENRLAVSSGIKVVIVGKPNVGKSSLLNALAKEEKAIVTEIPGTTRDLIEVPITIDGINFTLVDTAGIRTSNDKVEQIGIERAIKACGKADLILFVVDATTELDENDMRILELIKDKRYLVVINKIDARDFVDREKIKQILKTNTHVLTVSALKKEGIEEVEKQIVNSVKDVILSTDGYVTTHRQYEHLLECKRNLVKAFESLKNSVELDMVAEDLRSALKQLDLLTGESYTEDLIDKIFKEFCVGK</sequence>
<keyword evidence="3 10" id="KW-0819">tRNA processing</keyword>
<comment type="subunit">
    <text evidence="10">Homodimer. Heterotetramer of two MnmE and two MnmG subunits.</text>
</comment>
<keyword evidence="4 10" id="KW-0479">Metal-binding</keyword>
<dbReference type="eggNOG" id="COG0486">
    <property type="taxonomic scope" value="Bacteria"/>
</dbReference>
<dbReference type="GO" id="GO:0042802">
    <property type="term" value="F:identical protein binding"/>
    <property type="evidence" value="ECO:0007669"/>
    <property type="project" value="UniProtKB-ARBA"/>
</dbReference>
<dbReference type="GO" id="GO:0030488">
    <property type="term" value="P:tRNA methylation"/>
    <property type="evidence" value="ECO:0007669"/>
    <property type="project" value="TreeGrafter"/>
</dbReference>
<keyword evidence="6 10" id="KW-0378">Hydrolase</keyword>
<dbReference type="AlphaFoldDB" id="F7YWI7"/>
<gene>
    <name evidence="10" type="primary">mnmE</name>
    <name evidence="10" type="synonym">trmE</name>
    <name evidence="13" type="ORF">Theth_1927</name>
</gene>
<dbReference type="GO" id="GO:0005829">
    <property type="term" value="C:cytosol"/>
    <property type="evidence" value="ECO:0007669"/>
    <property type="project" value="TreeGrafter"/>
</dbReference>
<accession>F7YWI7</accession>
<comment type="function">
    <text evidence="10">Exhibits a very high intrinsic GTPase hydrolysis rate. Involved in the addition of a carboxymethylaminomethyl (cmnm) group at the wobble position (U34) of certain tRNAs, forming tRNA-cmnm(5)s(2)U34.</text>
</comment>
<organism evidence="13 14">
    <name type="scientific">Pseudothermotoga thermarum DSM 5069</name>
    <dbReference type="NCBI Taxonomy" id="688269"/>
    <lineage>
        <taxon>Bacteria</taxon>
        <taxon>Thermotogati</taxon>
        <taxon>Thermotogota</taxon>
        <taxon>Thermotogae</taxon>
        <taxon>Thermotogales</taxon>
        <taxon>Thermotogaceae</taxon>
        <taxon>Pseudothermotoga</taxon>
    </lineage>
</organism>
<dbReference type="InterPro" id="IPR025867">
    <property type="entry name" value="MnmE_helical"/>
</dbReference>
<dbReference type="InterPro" id="IPR031168">
    <property type="entry name" value="G_TrmE"/>
</dbReference>
<dbReference type="STRING" id="688269.Theth_1927"/>
<dbReference type="KEGG" id="tta:Theth_1927"/>
<dbReference type="HAMAP" id="MF_00379">
    <property type="entry name" value="GTPase_MnmE"/>
    <property type="match status" value="1"/>
</dbReference>
<feature type="binding site" evidence="10">
    <location>
        <position position="219"/>
    </location>
    <ligand>
        <name>K(+)</name>
        <dbReference type="ChEBI" id="CHEBI:29103"/>
    </ligand>
</feature>
<dbReference type="FunFam" id="3.30.1360.120:FF:000003">
    <property type="entry name" value="tRNA modification GTPase MnmE"/>
    <property type="match status" value="1"/>
</dbReference>
<feature type="binding site" evidence="10">
    <location>
        <position position="240"/>
    </location>
    <ligand>
        <name>K(+)</name>
        <dbReference type="ChEBI" id="CHEBI:29103"/>
    </ligand>
</feature>
<evidence type="ECO:0000313" key="14">
    <source>
        <dbReference type="Proteomes" id="UP000006804"/>
    </source>
</evidence>
<dbReference type="Gene3D" id="3.40.50.300">
    <property type="entry name" value="P-loop containing nucleotide triphosphate hydrolases"/>
    <property type="match status" value="1"/>
</dbReference>
<evidence type="ECO:0000256" key="6">
    <source>
        <dbReference type="ARBA" id="ARBA00022801"/>
    </source>
</evidence>
<comment type="subcellular location">
    <subcellularLocation>
        <location evidence="10">Cytoplasm</location>
    </subcellularLocation>
</comment>
<dbReference type="EMBL" id="CP002351">
    <property type="protein sequence ID" value="AEH51968.1"/>
    <property type="molecule type" value="Genomic_DNA"/>
</dbReference>
<keyword evidence="7 10" id="KW-0460">Magnesium</keyword>
<dbReference type="InterPro" id="IPR027417">
    <property type="entry name" value="P-loop_NTPase"/>
</dbReference>
<dbReference type="GO" id="GO:0002098">
    <property type="term" value="P:tRNA wobble uridine modification"/>
    <property type="evidence" value="ECO:0007669"/>
    <property type="project" value="TreeGrafter"/>
</dbReference>
<dbReference type="FunFam" id="3.40.50.300:FF:000494">
    <property type="entry name" value="tRNA modification GTPase MnmE"/>
    <property type="match status" value="1"/>
</dbReference>
<dbReference type="Proteomes" id="UP000006804">
    <property type="component" value="Chromosome"/>
</dbReference>
<evidence type="ECO:0000256" key="11">
    <source>
        <dbReference type="RuleBase" id="RU003313"/>
    </source>
</evidence>
<feature type="binding site" evidence="10">
    <location>
        <position position="17"/>
    </location>
    <ligand>
        <name>(6S)-5-formyl-5,6,7,8-tetrahydrofolate</name>
        <dbReference type="ChEBI" id="CHEBI:57457"/>
    </ligand>
</feature>
<feature type="binding site" evidence="10">
    <location>
        <position position="223"/>
    </location>
    <ligand>
        <name>Mg(2+)</name>
        <dbReference type="ChEBI" id="CHEBI:18420"/>
    </ligand>
</feature>
<dbReference type="Gene3D" id="1.20.120.430">
    <property type="entry name" value="tRNA modification GTPase MnmE domain 2"/>
    <property type="match status" value="1"/>
</dbReference>
<protein>
    <recommendedName>
        <fullName evidence="10">tRNA modification GTPase MnmE</fullName>
        <ecNumber evidence="10">3.6.-.-</ecNumber>
    </recommendedName>
</protein>
<evidence type="ECO:0000256" key="5">
    <source>
        <dbReference type="ARBA" id="ARBA00022741"/>
    </source>
</evidence>
<dbReference type="PANTHER" id="PTHR42714:SF2">
    <property type="entry name" value="TRNA MODIFICATION GTPASE GTPBP3, MITOCHONDRIAL"/>
    <property type="match status" value="1"/>
</dbReference>
<evidence type="ECO:0000259" key="12">
    <source>
        <dbReference type="PROSITE" id="PS51709"/>
    </source>
</evidence>
<dbReference type="PRINTS" id="PR00449">
    <property type="entry name" value="RASTRNSFRMNG"/>
</dbReference>
<dbReference type="SUPFAM" id="SSF52540">
    <property type="entry name" value="P-loop containing nucleoside triphosphate hydrolases"/>
    <property type="match status" value="1"/>
</dbReference>
<dbReference type="Pfam" id="PF01926">
    <property type="entry name" value="MMR_HSR1"/>
    <property type="match status" value="1"/>
</dbReference>
<dbReference type="Pfam" id="PF12631">
    <property type="entry name" value="MnmE_helical"/>
    <property type="match status" value="1"/>
</dbReference>
<dbReference type="Pfam" id="PF10396">
    <property type="entry name" value="TrmE_N"/>
    <property type="match status" value="1"/>
</dbReference>
<evidence type="ECO:0000256" key="2">
    <source>
        <dbReference type="ARBA" id="ARBA00022490"/>
    </source>
</evidence>
<dbReference type="HOGENOM" id="CLU_019624_4_1_0"/>
<dbReference type="InterPro" id="IPR018948">
    <property type="entry name" value="GTP-bd_TrmE_N"/>
</dbReference>
<keyword evidence="9 10" id="KW-0342">GTP-binding</keyword>
<dbReference type="GO" id="GO:0046872">
    <property type="term" value="F:metal ion binding"/>
    <property type="evidence" value="ECO:0007669"/>
    <property type="project" value="UniProtKB-KW"/>
</dbReference>
<dbReference type="PATRIC" id="fig|688269.3.peg.1987"/>
<feature type="domain" description="TrmE-type G" evidence="12">
    <location>
        <begin position="209"/>
        <end position="369"/>
    </location>
</feature>
<keyword evidence="2 10" id="KW-0963">Cytoplasm</keyword>
<dbReference type="Gene3D" id="3.30.1360.120">
    <property type="entry name" value="Probable tRNA modification gtpase trme, domain 1"/>
    <property type="match status" value="1"/>
</dbReference>
<dbReference type="InterPro" id="IPR027368">
    <property type="entry name" value="MnmE_dom2"/>
</dbReference>
<keyword evidence="5 10" id="KW-0547">Nucleotide-binding</keyword>